<evidence type="ECO:0000313" key="3">
    <source>
        <dbReference type="EMBL" id="KAJ7636809.1"/>
    </source>
</evidence>
<gene>
    <name evidence="3" type="ORF">FB45DRAFT_450136</name>
</gene>
<accession>A0AAD7FT97</accession>
<feature type="compositionally biased region" description="Polar residues" evidence="1">
    <location>
        <begin position="306"/>
        <end position="335"/>
    </location>
</feature>
<keyword evidence="2" id="KW-1133">Transmembrane helix</keyword>
<feature type="region of interest" description="Disordered" evidence="1">
    <location>
        <begin position="391"/>
        <end position="431"/>
    </location>
</feature>
<evidence type="ECO:0000313" key="4">
    <source>
        <dbReference type="Proteomes" id="UP001221142"/>
    </source>
</evidence>
<keyword evidence="2" id="KW-0472">Membrane</keyword>
<organism evidence="3 4">
    <name type="scientific">Roridomyces roridus</name>
    <dbReference type="NCBI Taxonomy" id="1738132"/>
    <lineage>
        <taxon>Eukaryota</taxon>
        <taxon>Fungi</taxon>
        <taxon>Dikarya</taxon>
        <taxon>Basidiomycota</taxon>
        <taxon>Agaricomycotina</taxon>
        <taxon>Agaricomycetes</taxon>
        <taxon>Agaricomycetidae</taxon>
        <taxon>Agaricales</taxon>
        <taxon>Marasmiineae</taxon>
        <taxon>Mycenaceae</taxon>
        <taxon>Roridomyces</taxon>
    </lineage>
</organism>
<feature type="compositionally biased region" description="Low complexity" evidence="1">
    <location>
        <begin position="262"/>
        <end position="305"/>
    </location>
</feature>
<dbReference type="Proteomes" id="UP001221142">
    <property type="component" value="Unassembled WGS sequence"/>
</dbReference>
<keyword evidence="2" id="KW-0812">Transmembrane</keyword>
<keyword evidence="4" id="KW-1185">Reference proteome</keyword>
<comment type="caution">
    <text evidence="3">The sequence shown here is derived from an EMBL/GenBank/DDBJ whole genome shotgun (WGS) entry which is preliminary data.</text>
</comment>
<feature type="region of interest" description="Disordered" evidence="1">
    <location>
        <begin position="261"/>
        <end position="336"/>
    </location>
</feature>
<evidence type="ECO:0000256" key="1">
    <source>
        <dbReference type="SAM" id="MobiDB-lite"/>
    </source>
</evidence>
<name>A0AAD7FT97_9AGAR</name>
<dbReference type="AlphaFoldDB" id="A0AAD7FT97"/>
<feature type="transmembrane region" description="Helical" evidence="2">
    <location>
        <begin position="341"/>
        <end position="365"/>
    </location>
</feature>
<protein>
    <submittedName>
        <fullName evidence="3">Uncharacterized protein</fullName>
    </submittedName>
</protein>
<dbReference type="Gene3D" id="2.60.120.260">
    <property type="entry name" value="Galactose-binding domain-like"/>
    <property type="match status" value="2"/>
</dbReference>
<sequence>MSNTAIVDERAMQYSGSWNGGGQFIEFSGTTKWSSAQGSTAKYTFQGTQITVYASVAANSSSASMSFAVDNFTGSYSSTSAGGAALYHAPLWASPPLSDGQHTLVVTQDEAQASGVIFLDYLLYETTSSAPGTVYFVDDRDSRIAYSTPWEPFGSQGDFMHTSSESSDAGDSFIFEFEGTSIEYYGGLNPLDAGKTIGSIVLDGADPVLYTAPSPIPGITNNQIFNATNLGPGTHKLVATSTDVTGRLWADYFLVTPNVDASVDPSPSSGTTTSLSAFTSTGHGSSSSNPSASAHSSSGTSSPLSGQLTIVGGSSTPSAGSTNKPSSRPESNSAPHSLPTAAIAASTVGAGVFLSLLLLAACILIRRRRRRDRGDLSDPLIARPFGLSSTLFESSPRRKSREAAPGPAVADGTRIPTDSDSRSVPPPQYSA</sequence>
<evidence type="ECO:0000256" key="2">
    <source>
        <dbReference type="SAM" id="Phobius"/>
    </source>
</evidence>
<reference evidence="3" key="1">
    <citation type="submission" date="2023-03" db="EMBL/GenBank/DDBJ databases">
        <title>Massive genome expansion in bonnet fungi (Mycena s.s.) driven by repeated elements and novel gene families across ecological guilds.</title>
        <authorList>
            <consortium name="Lawrence Berkeley National Laboratory"/>
            <person name="Harder C.B."/>
            <person name="Miyauchi S."/>
            <person name="Viragh M."/>
            <person name="Kuo A."/>
            <person name="Thoen E."/>
            <person name="Andreopoulos B."/>
            <person name="Lu D."/>
            <person name="Skrede I."/>
            <person name="Drula E."/>
            <person name="Henrissat B."/>
            <person name="Morin E."/>
            <person name="Kohler A."/>
            <person name="Barry K."/>
            <person name="LaButti K."/>
            <person name="Morin E."/>
            <person name="Salamov A."/>
            <person name="Lipzen A."/>
            <person name="Mereny Z."/>
            <person name="Hegedus B."/>
            <person name="Baldrian P."/>
            <person name="Stursova M."/>
            <person name="Weitz H."/>
            <person name="Taylor A."/>
            <person name="Grigoriev I.V."/>
            <person name="Nagy L.G."/>
            <person name="Martin F."/>
            <person name="Kauserud H."/>
        </authorList>
    </citation>
    <scope>NUCLEOTIDE SEQUENCE</scope>
    <source>
        <strain evidence="3">9284</strain>
    </source>
</reference>
<dbReference type="EMBL" id="JARKIF010000006">
    <property type="protein sequence ID" value="KAJ7636809.1"/>
    <property type="molecule type" value="Genomic_DNA"/>
</dbReference>
<proteinExistence type="predicted"/>